<evidence type="ECO:0000313" key="1">
    <source>
        <dbReference type="EMBL" id="QIS10763.1"/>
    </source>
</evidence>
<dbReference type="AlphaFoldDB" id="A0A6G9YCM5"/>
<sequence>MGNSPDRLALERLTMFACNYLLSGVEEDTTVVAAADAQNYAQKLGITRDMVVQELGWDEDTDDDIRADIEDASGAEMVDDETDEVVDAILLWWREGDGDLADELMDIVSPLADDGFVWVLTPKTGQPGYVDQSEIAEAAETAGLTSTSAVTLGGWSGSRLVQPKTPTKQR</sequence>
<organism evidence="1 2">
    <name type="scientific">Nocardia arthritidis</name>
    <dbReference type="NCBI Taxonomy" id="228602"/>
    <lineage>
        <taxon>Bacteria</taxon>
        <taxon>Bacillati</taxon>
        <taxon>Actinomycetota</taxon>
        <taxon>Actinomycetes</taxon>
        <taxon>Mycobacteriales</taxon>
        <taxon>Nocardiaceae</taxon>
        <taxon>Nocardia</taxon>
    </lineage>
</organism>
<proteinExistence type="predicted"/>
<accession>A0A6G9YCM5</accession>
<dbReference type="InterPro" id="IPR021412">
    <property type="entry name" value="DUF3052"/>
</dbReference>
<reference evidence="1 2" key="1">
    <citation type="journal article" date="2019" name="ACS Chem. Biol.">
        <title>Identification and Mobilization of a Cryptic Antibiotic Biosynthesis Gene Locus from a Human-Pathogenic Nocardia Isolate.</title>
        <authorList>
            <person name="Herisse M."/>
            <person name="Ishida K."/>
            <person name="Porter J.L."/>
            <person name="Howden B."/>
            <person name="Hertweck C."/>
            <person name="Stinear T.P."/>
            <person name="Pidot S.J."/>
        </authorList>
    </citation>
    <scope>NUCLEOTIDE SEQUENCE [LARGE SCALE GENOMIC DNA]</scope>
    <source>
        <strain evidence="1 2">AUSMDU00012717</strain>
    </source>
</reference>
<keyword evidence="2" id="KW-1185">Reference proteome</keyword>
<gene>
    <name evidence="1" type="ORF">F5544_14390</name>
</gene>
<dbReference type="Pfam" id="PF11253">
    <property type="entry name" value="DUF3052"/>
    <property type="match status" value="1"/>
</dbReference>
<dbReference type="KEGG" id="nah:F5544_14390"/>
<dbReference type="EMBL" id="CP046172">
    <property type="protein sequence ID" value="QIS10763.1"/>
    <property type="molecule type" value="Genomic_DNA"/>
</dbReference>
<protein>
    <submittedName>
        <fullName evidence="1">DUF3052 family protein</fullName>
    </submittedName>
</protein>
<evidence type="ECO:0000313" key="2">
    <source>
        <dbReference type="Proteomes" id="UP000503540"/>
    </source>
</evidence>
<dbReference type="Proteomes" id="UP000503540">
    <property type="component" value="Chromosome"/>
</dbReference>
<name>A0A6G9YCM5_9NOCA</name>